<sequence>MPTPSTATHVTVPGPTRHRRWRILALTALAMLVIGLDTTVLNVALPTLSQDLGASTSQLQWFADAYLLVLASLLLPAGMLGDRLGRRPLMLGALVVFAVGSAWCAYAGGPGSLIAARAFMGLGAAMLIPLTFSLLVVLFEPEERTKALAVLGVSTMVGMPLGPIVGGELLRHFWWGSVFVVNVPVACAALVASWWLLPRESLPARAPIDVVGIIVSAAGLVGLTYGLIEGPTSGWRSLTVGGSILGGAAALVGFLWWERRVRAAGRVEPLLDADLLRIPEFRWGALAASAVSLVGFVALFTTPIYLHGILGTDAFQTGVRLLPLIGGILVGFPLAVRLVPVVGPRPPMAVGFVLLVAGSWLGARTTVSSGGDRLTLWLTIFGAGFGLVLITGQNLAIDTLSPERSASGGALVQVMRQLSSVLGIAALGSVLNASYRAHVDVSGLPAQAADAVRDSLAGALTVAARLGDTALATSARAAFLTGLRTQMWVTFGLALAGLVLTVWKLPNPRPAEKGTAVSGPAEASLTPQSTT</sequence>
<feature type="transmembrane region" description="Helical" evidence="6">
    <location>
        <begin position="114"/>
        <end position="139"/>
    </location>
</feature>
<dbReference type="Proteomes" id="UP000035721">
    <property type="component" value="Unassembled WGS sequence"/>
</dbReference>
<dbReference type="Pfam" id="PF07690">
    <property type="entry name" value="MFS_1"/>
    <property type="match status" value="2"/>
</dbReference>
<dbReference type="SUPFAM" id="SSF103473">
    <property type="entry name" value="MFS general substrate transporter"/>
    <property type="match status" value="2"/>
</dbReference>
<dbReference type="InterPro" id="IPR011701">
    <property type="entry name" value="MFS"/>
</dbReference>
<gene>
    <name evidence="8" type="primary">las</name>
    <name evidence="8" type="ORF">BN12_130006</name>
</gene>
<evidence type="ECO:0000259" key="7">
    <source>
        <dbReference type="PROSITE" id="PS50850"/>
    </source>
</evidence>
<dbReference type="InterPro" id="IPR020846">
    <property type="entry name" value="MFS_dom"/>
</dbReference>
<dbReference type="Gene3D" id="1.20.1250.20">
    <property type="entry name" value="MFS general substrate transporter like domains"/>
    <property type="match status" value="1"/>
</dbReference>
<feature type="transmembrane region" description="Helical" evidence="6">
    <location>
        <begin position="318"/>
        <end position="339"/>
    </location>
</feature>
<dbReference type="CDD" id="cd17321">
    <property type="entry name" value="MFS_MMR_MDR_like"/>
    <property type="match status" value="1"/>
</dbReference>
<accession>A0A077LUS7</accession>
<name>A0A077LUS7_9MICO</name>
<evidence type="ECO:0000256" key="1">
    <source>
        <dbReference type="ARBA" id="ARBA00004651"/>
    </source>
</evidence>
<keyword evidence="9" id="KW-1185">Reference proteome</keyword>
<evidence type="ECO:0000313" key="9">
    <source>
        <dbReference type="Proteomes" id="UP000035721"/>
    </source>
</evidence>
<dbReference type="PROSITE" id="PS50850">
    <property type="entry name" value="MFS"/>
    <property type="match status" value="1"/>
</dbReference>
<evidence type="ECO:0000256" key="2">
    <source>
        <dbReference type="ARBA" id="ARBA00022692"/>
    </source>
</evidence>
<feature type="domain" description="Major facilitator superfamily (MFS) profile" evidence="7">
    <location>
        <begin position="23"/>
        <end position="509"/>
    </location>
</feature>
<evidence type="ECO:0000256" key="5">
    <source>
        <dbReference type="SAM" id="MobiDB-lite"/>
    </source>
</evidence>
<feature type="transmembrane region" description="Helical" evidence="6">
    <location>
        <begin position="418"/>
        <end position="435"/>
    </location>
</feature>
<dbReference type="PANTHER" id="PTHR42718">
    <property type="entry name" value="MAJOR FACILITATOR SUPERFAMILY MULTIDRUG TRANSPORTER MFSC"/>
    <property type="match status" value="1"/>
</dbReference>
<feature type="transmembrane region" description="Helical" evidence="6">
    <location>
        <begin position="89"/>
        <end position="108"/>
    </location>
</feature>
<evidence type="ECO:0000256" key="3">
    <source>
        <dbReference type="ARBA" id="ARBA00022989"/>
    </source>
</evidence>
<keyword evidence="2 6" id="KW-0812">Transmembrane</keyword>
<feature type="transmembrane region" description="Helical" evidence="6">
    <location>
        <begin position="148"/>
        <end position="167"/>
    </location>
</feature>
<feature type="transmembrane region" description="Helical" evidence="6">
    <location>
        <begin position="346"/>
        <end position="363"/>
    </location>
</feature>
<feature type="transmembrane region" description="Helical" evidence="6">
    <location>
        <begin position="283"/>
        <end position="306"/>
    </location>
</feature>
<dbReference type="EMBL" id="CAJB01000035">
    <property type="protein sequence ID" value="CCH76467.1"/>
    <property type="molecule type" value="Genomic_DNA"/>
</dbReference>
<feature type="region of interest" description="Disordered" evidence="5">
    <location>
        <begin position="510"/>
        <end position="531"/>
    </location>
</feature>
<dbReference type="Gene3D" id="1.20.1720.10">
    <property type="entry name" value="Multidrug resistance protein D"/>
    <property type="match status" value="1"/>
</dbReference>
<feature type="transmembrane region" description="Helical" evidence="6">
    <location>
        <begin position="208"/>
        <end position="228"/>
    </location>
</feature>
<reference evidence="8 9" key="1">
    <citation type="journal article" date="2013" name="ISME J.">
        <title>A metabolic model for members of the genus Tetrasphaera involved in enhanced biological phosphorus removal.</title>
        <authorList>
            <person name="Kristiansen R."/>
            <person name="Nguyen H.T.T."/>
            <person name="Saunders A.M."/>
            <person name="Nielsen J.L."/>
            <person name="Wimmer R."/>
            <person name="Le V.Q."/>
            <person name="McIlroy S.J."/>
            <person name="Petrovski S."/>
            <person name="Seviour R.J."/>
            <person name="Calteau A."/>
            <person name="Nielsen K.L."/>
            <person name="Nielsen P.H."/>
        </authorList>
    </citation>
    <scope>NUCLEOTIDE SEQUENCE [LARGE SCALE GENOMIC DNA]</scope>
    <source>
        <strain evidence="8 9">T1-X7</strain>
    </source>
</reference>
<dbReference type="OrthoDB" id="9781469at2"/>
<proteinExistence type="predicted"/>
<feature type="transmembrane region" description="Helical" evidence="6">
    <location>
        <begin position="173"/>
        <end position="196"/>
    </location>
</feature>
<evidence type="ECO:0000256" key="4">
    <source>
        <dbReference type="ARBA" id="ARBA00023136"/>
    </source>
</evidence>
<dbReference type="STRING" id="1194083.BN12_130006"/>
<dbReference type="GO" id="GO:0022857">
    <property type="term" value="F:transmembrane transporter activity"/>
    <property type="evidence" value="ECO:0007669"/>
    <property type="project" value="InterPro"/>
</dbReference>
<feature type="transmembrane region" description="Helical" evidence="6">
    <location>
        <begin position="234"/>
        <end position="257"/>
    </location>
</feature>
<evidence type="ECO:0000256" key="6">
    <source>
        <dbReference type="SAM" id="Phobius"/>
    </source>
</evidence>
<dbReference type="AlphaFoldDB" id="A0A077LUS7"/>
<feature type="transmembrane region" description="Helical" evidence="6">
    <location>
        <begin position="485"/>
        <end position="503"/>
    </location>
</feature>
<dbReference type="RefSeq" id="WP_083454368.1">
    <property type="nucleotide sequence ID" value="NZ_HF570958.1"/>
</dbReference>
<protein>
    <submittedName>
        <fullName evidence="8">Putative resistance protein, transporter</fullName>
    </submittedName>
</protein>
<keyword evidence="3 6" id="KW-1133">Transmembrane helix</keyword>
<dbReference type="PRINTS" id="PR01036">
    <property type="entry name" value="TCRTETB"/>
</dbReference>
<comment type="subcellular location">
    <subcellularLocation>
        <location evidence="1">Cell membrane</location>
        <topology evidence="1">Multi-pass membrane protein</topology>
    </subcellularLocation>
</comment>
<dbReference type="GO" id="GO:0005886">
    <property type="term" value="C:plasma membrane"/>
    <property type="evidence" value="ECO:0007669"/>
    <property type="project" value="UniProtKB-SubCell"/>
</dbReference>
<keyword evidence="4 6" id="KW-0472">Membrane</keyword>
<organism evidence="8 9">
    <name type="scientific">Nostocoides japonicum T1-X7</name>
    <dbReference type="NCBI Taxonomy" id="1194083"/>
    <lineage>
        <taxon>Bacteria</taxon>
        <taxon>Bacillati</taxon>
        <taxon>Actinomycetota</taxon>
        <taxon>Actinomycetes</taxon>
        <taxon>Micrococcales</taxon>
        <taxon>Intrasporangiaceae</taxon>
        <taxon>Nostocoides</taxon>
    </lineage>
</organism>
<dbReference type="PANTHER" id="PTHR42718:SF42">
    <property type="entry name" value="EXPORT PROTEIN"/>
    <property type="match status" value="1"/>
</dbReference>
<evidence type="ECO:0000313" key="8">
    <source>
        <dbReference type="EMBL" id="CCH76467.1"/>
    </source>
</evidence>
<feature type="transmembrane region" description="Helical" evidence="6">
    <location>
        <begin position="65"/>
        <end position="82"/>
    </location>
</feature>
<comment type="caution">
    <text evidence="8">The sequence shown here is derived from an EMBL/GenBank/DDBJ whole genome shotgun (WGS) entry which is preliminary data.</text>
</comment>
<dbReference type="InterPro" id="IPR036259">
    <property type="entry name" value="MFS_trans_sf"/>
</dbReference>
<feature type="transmembrane region" description="Helical" evidence="6">
    <location>
        <begin position="375"/>
        <end position="397"/>
    </location>
</feature>
<feature type="transmembrane region" description="Helical" evidence="6">
    <location>
        <begin position="23"/>
        <end position="45"/>
    </location>
</feature>